<feature type="transmembrane region" description="Helical" evidence="7">
    <location>
        <begin position="101"/>
        <end position="119"/>
    </location>
</feature>
<evidence type="ECO:0000256" key="6">
    <source>
        <dbReference type="SAM" id="MobiDB-lite"/>
    </source>
</evidence>
<dbReference type="CDD" id="cd17323">
    <property type="entry name" value="MFS_Tpo1_MDR_like"/>
    <property type="match status" value="1"/>
</dbReference>
<organism evidence="10 11">
    <name type="scientific">Penicillium expansum</name>
    <name type="common">Blue mold rot fungus</name>
    <dbReference type="NCBI Taxonomy" id="27334"/>
    <lineage>
        <taxon>Eukaryota</taxon>
        <taxon>Fungi</taxon>
        <taxon>Dikarya</taxon>
        <taxon>Ascomycota</taxon>
        <taxon>Pezizomycotina</taxon>
        <taxon>Eurotiomycetes</taxon>
        <taxon>Eurotiomycetidae</taxon>
        <taxon>Eurotiales</taxon>
        <taxon>Aspergillaceae</taxon>
        <taxon>Penicillium</taxon>
    </lineage>
</organism>
<comment type="caution">
    <text evidence="10">The sequence shown here is derived from an EMBL/GenBank/DDBJ whole genome shotgun (WGS) entry which is preliminary data.</text>
</comment>
<dbReference type="Pfam" id="PF07690">
    <property type="entry name" value="MFS_1"/>
    <property type="match status" value="1"/>
</dbReference>
<dbReference type="FunFam" id="1.20.1250.20:FF:000011">
    <property type="entry name" value="MFS multidrug transporter, putative"/>
    <property type="match status" value="1"/>
</dbReference>
<dbReference type="InterPro" id="IPR000262">
    <property type="entry name" value="FMN-dep_DH"/>
</dbReference>
<dbReference type="PANTHER" id="PTHR23502">
    <property type="entry name" value="MAJOR FACILITATOR SUPERFAMILY"/>
    <property type="match status" value="1"/>
</dbReference>
<dbReference type="GO" id="GO:0016491">
    <property type="term" value="F:oxidoreductase activity"/>
    <property type="evidence" value="ECO:0007669"/>
    <property type="project" value="InterPro"/>
</dbReference>
<dbReference type="CDD" id="cd00519">
    <property type="entry name" value="Lipase_3"/>
    <property type="match status" value="1"/>
</dbReference>
<feature type="transmembrane region" description="Helical" evidence="7">
    <location>
        <begin position="377"/>
        <end position="396"/>
    </location>
</feature>
<sequence>MSQPISNDNPHQVNDGINNKATVTENALQGNPEIQQTHQSLTIDFEENDPGNPLNWPRSKKWTITLVVSLSVFLMPLSSSIVAPELSTIKDELHMGSSLEAVLVLSTFVLTYCLGPLILGPLSEIFGRAAVLHAGNSFYLIFNLVCGFARNKGELLASRLLSGIGGAGGLVVGAGIISDCFPKEERGWVIAIYNLGPVFGPSLGAVVGGFITQYTTWRWAFWATSIFDGGLIVLGLLVMEETYPPVILARRKAKMSKTAVINNTLLKTPYEKPDQTVGQLYRNSLLRPLQLLRVQPIVQILAIFYAYLYGLMYLVLSTFTTLWEEKYHQPTGPASLNYLALGIGYFFGSQICGFLADPIYRALKKKHGGNGKPEFRVVLMFPASILAPVGLLWYGWGAQAVTHWIVPDLGIALFACAAMILFQCTSAYLYEAFTLYAASATGAVYILRGLTGFGFPLFGPSMYQSLGYGWGTTMLALVAVVMGCPVPVVLWRYGERLRARSSYATGYQTEIYGKGALMGILPGVTTDPRKLEEQARESLGVRAFNYVAGGAGEKATMDSNRLAFRQWKLIPRMMRNTPEQDVSVELFGQKYDNPLIMAPVGVQGIFHEDKETGLAEVCEEVGVPYTMSTASTSSIEDVATANKDGKRWYQLYWPRDNNVTLSLLKRAKENGFSVLVVTLDTWSLAWRPADLDNAYVPFIKGVGNQVGFSDPVFRAKFEKETGSKVEDDIIGASRAWISDIFAGSPHSWEDLAFLRKNWDGPIVLKGIQHVEDARLALRYGCDGIVVSNHGGRQVDGAIGSLDVLPEIVDAVGDKMTVLFDSGIRTGSDVIKALREPDNVEMNLDYAHAHVPASGSTLLPRPVASLISLITQSTSLSLRVGTFFGGAALDGARATTLTSLELSRALVEGILTRAGRDVAIRSGDEHGRIEAESLLERSLAALHTTVTSASFFAAATFHFSSTTLSSVANLSQALLSTLDAILGSTESSRAIAAIITLIRREFRSAEPGASAQNIGVGDLLIGSLGFALLQRWGKKNTERHLRQNGGDEIVWDVVILDNGARADVIGSHQLQLPNRNDEELMEPGSASFVTPGNGEEAFDVVRRSSTSDSFGHRLSIPLDGQQQVSDEDIRAYIMSQLPQGCHASIRSEVLTARTITVDIFDDEMAEIAAPPGTKIVEERFHHDHDYGDTNTADGQRRIPKHTVVFRTAFNKSQSTQLRPYDGSGNLALPEPDHHKRALPANPLSNSPMKSHHDQSRPHPDATQGIAPKRRGTTPNSPNEPPKSTLNKSTFAKFAQKVKPAVLEKNDAKRPPGKKQPIASSGPSGIQSPRLPPRPIKGTASVKEATVREVSSRPALKKRQTEPLNHRPTTPVSNRGLRRSPYPSSPQRQSPQSQTKHAPSHEIHVSRGSRGGHFAVQEKTQESLLTQTDTFLSRRGAGMRSGSPAAAQTHVRSSSSMSVTRSEADGTLSANDNRPSSSAMHRRSQSYTPSLYSLATAGSETSLLLAHRPRKSAYEDMETIQALNRDGFVPGIFPERHFVHNIRRFSRFSSASYGSNALMVMGVPSGSKNIPSTKSDGHEHSAFSENAGLPPSTILLSSFVDPAGGSNAAGETETGFPLVHYLSIDHDSKAVVLTLRGTWGFEDILTDMTCDYDDLEWQGKSWKVHKGMHASAKRLLEGGGGRVMITLRAALEEFQDYGIVLCGHSLGGGVAALLATMISEPNPSTTGTSFVTASYQPATRPRLLTADRDPSLNIPDPSLPTYTLPANRPIHVYAYGPPAVMSPFLRLATRGLITTIVNGSDIVPSLSLGILHDMHTASLSFKDDTTGAKAHIRQRVSDSLRQSIIHKFYVNQPPLVVNAGDGVGEDAWAWKTLKLLRDEMRAPKLMPPGEVFVVETMRVLQRDAFTAPELGVDGCPRLGRPATRVQIRFIRDVDAWFGELRFAGGMLSDHNPARYETSLAALVRGVLDE</sequence>
<dbReference type="Gene3D" id="3.40.50.1820">
    <property type="entry name" value="alpha/beta hydrolase"/>
    <property type="match status" value="1"/>
</dbReference>
<name>A0A0A2J7G3_PENEN</name>
<dbReference type="HOGENOM" id="CLU_001871_0_0_1"/>
<evidence type="ECO:0000256" key="7">
    <source>
        <dbReference type="SAM" id="Phobius"/>
    </source>
</evidence>
<feature type="compositionally biased region" description="Basic and acidic residues" evidence="6">
    <location>
        <begin position="1249"/>
        <end position="1258"/>
    </location>
</feature>
<gene>
    <name evidence="10" type="ORF">PEX2_063140</name>
</gene>
<comment type="cofactor">
    <cofactor evidence="1">
        <name>FMN</name>
        <dbReference type="ChEBI" id="CHEBI:58210"/>
    </cofactor>
</comment>
<evidence type="ECO:0000256" key="5">
    <source>
        <dbReference type="ARBA" id="ARBA00023136"/>
    </source>
</evidence>
<feature type="transmembrane region" description="Helical" evidence="7">
    <location>
        <begin position="131"/>
        <end position="150"/>
    </location>
</feature>
<dbReference type="GeneID" id="27679005"/>
<feature type="region of interest" description="Disordered" evidence="6">
    <location>
        <begin position="1213"/>
        <end position="1286"/>
    </location>
</feature>
<feature type="transmembrane region" description="Helical" evidence="7">
    <location>
        <begin position="62"/>
        <end position="81"/>
    </location>
</feature>
<evidence type="ECO:0000256" key="3">
    <source>
        <dbReference type="ARBA" id="ARBA00022692"/>
    </source>
</evidence>
<feature type="domain" description="Major facilitator superfamily (MFS) profile" evidence="8">
    <location>
        <begin position="64"/>
        <end position="497"/>
    </location>
</feature>
<keyword evidence="3 7" id="KW-0812">Transmembrane</keyword>
<feature type="domain" description="FMN hydroxy acid dehydrogenase" evidence="9">
    <location>
        <begin position="520"/>
        <end position="833"/>
    </location>
</feature>
<dbReference type="SUPFAM" id="SSF103473">
    <property type="entry name" value="MFS general substrate transporter"/>
    <property type="match status" value="1"/>
</dbReference>
<dbReference type="InterPro" id="IPR036259">
    <property type="entry name" value="MFS_trans_sf"/>
</dbReference>
<evidence type="ECO:0000313" key="10">
    <source>
        <dbReference type="EMBL" id="KGO50676.1"/>
    </source>
</evidence>
<feature type="compositionally biased region" description="Polar residues" evidence="6">
    <location>
        <begin position="1316"/>
        <end position="1325"/>
    </location>
</feature>
<evidence type="ECO:0000313" key="11">
    <source>
        <dbReference type="Proteomes" id="UP000030143"/>
    </source>
</evidence>
<accession>A0A0A2J7G3</accession>
<dbReference type="PROSITE" id="PS00557">
    <property type="entry name" value="FMN_HYDROXY_ACID_DH_1"/>
    <property type="match status" value="1"/>
</dbReference>
<dbReference type="InterPro" id="IPR029058">
    <property type="entry name" value="AB_hydrolase_fold"/>
</dbReference>
<dbReference type="InterPro" id="IPR002921">
    <property type="entry name" value="Fungal_lipase-type"/>
</dbReference>
<feature type="compositionally biased region" description="Polar residues" evidence="6">
    <location>
        <begin position="1466"/>
        <end position="1483"/>
    </location>
</feature>
<dbReference type="InterPro" id="IPR013785">
    <property type="entry name" value="Aldolase_TIM"/>
</dbReference>
<feature type="compositionally biased region" description="Polar residues" evidence="6">
    <location>
        <begin position="1271"/>
        <end position="1286"/>
    </location>
</feature>
<feature type="transmembrane region" description="Helical" evidence="7">
    <location>
        <begin position="429"/>
        <end position="447"/>
    </location>
</feature>
<dbReference type="VEuPathDB" id="FungiDB:PEXP_070020"/>
<feature type="transmembrane region" description="Helical" evidence="7">
    <location>
        <begin position="297"/>
        <end position="316"/>
    </location>
</feature>
<dbReference type="EMBL" id="JQFZ01000325">
    <property type="protein sequence ID" value="KGO50676.1"/>
    <property type="molecule type" value="Genomic_DNA"/>
</dbReference>
<dbReference type="GO" id="GO:0072330">
    <property type="term" value="P:monocarboxylic acid biosynthetic process"/>
    <property type="evidence" value="ECO:0007669"/>
    <property type="project" value="UniProtKB-ARBA"/>
</dbReference>
<keyword evidence="4 7" id="KW-1133">Transmembrane helix</keyword>
<keyword evidence="5 7" id="KW-0472">Membrane</keyword>
<feature type="region of interest" description="Disordered" evidence="6">
    <location>
        <begin position="1433"/>
        <end position="1483"/>
    </location>
</feature>
<evidence type="ECO:0000256" key="2">
    <source>
        <dbReference type="ARBA" id="ARBA00004141"/>
    </source>
</evidence>
<dbReference type="Gene3D" id="1.20.1250.20">
    <property type="entry name" value="MFS general substrate transporter like domains"/>
    <property type="match status" value="1"/>
</dbReference>
<dbReference type="GO" id="GO:0017000">
    <property type="term" value="P:antibiotic biosynthetic process"/>
    <property type="evidence" value="ECO:0007669"/>
    <property type="project" value="UniProtKB-ARBA"/>
</dbReference>
<dbReference type="RefSeq" id="XP_016593827.1">
    <property type="nucleotide sequence ID" value="XM_016743585.1"/>
</dbReference>
<feature type="compositionally biased region" description="Low complexity" evidence="6">
    <location>
        <begin position="1377"/>
        <end position="1392"/>
    </location>
</feature>
<dbReference type="GO" id="GO:0006629">
    <property type="term" value="P:lipid metabolic process"/>
    <property type="evidence" value="ECO:0007669"/>
    <property type="project" value="InterPro"/>
</dbReference>
<evidence type="ECO:0000259" key="8">
    <source>
        <dbReference type="PROSITE" id="PS50850"/>
    </source>
</evidence>
<dbReference type="SUPFAM" id="SSF51395">
    <property type="entry name" value="FMN-linked oxidoreductases"/>
    <property type="match status" value="1"/>
</dbReference>
<reference evidence="10 11" key="1">
    <citation type="journal article" date="2015" name="Mol. Plant Microbe Interact.">
        <title>Genome, transcriptome, and functional analyses of Penicillium expansum provide new insights into secondary metabolism and pathogenicity.</title>
        <authorList>
            <person name="Ballester A.R."/>
            <person name="Marcet-Houben M."/>
            <person name="Levin E."/>
            <person name="Sela N."/>
            <person name="Selma-Lazaro C."/>
            <person name="Carmona L."/>
            <person name="Wisniewski M."/>
            <person name="Droby S."/>
            <person name="Gonzalez-Candelas L."/>
            <person name="Gabaldon T."/>
        </authorList>
    </citation>
    <scope>NUCLEOTIDE SEQUENCE [LARGE SCALE GENOMIC DNA]</scope>
    <source>
        <strain evidence="10 11">MD-8</strain>
    </source>
</reference>
<dbReference type="SUPFAM" id="SSF53474">
    <property type="entry name" value="alpha/beta-Hydrolases"/>
    <property type="match status" value="1"/>
</dbReference>
<evidence type="ECO:0000256" key="1">
    <source>
        <dbReference type="ARBA" id="ARBA00001917"/>
    </source>
</evidence>
<dbReference type="InterPro" id="IPR037396">
    <property type="entry name" value="FMN_HAD"/>
</dbReference>
<dbReference type="InterPro" id="IPR011701">
    <property type="entry name" value="MFS"/>
</dbReference>
<feature type="transmembrane region" description="Helical" evidence="7">
    <location>
        <begin position="402"/>
        <end position="422"/>
    </location>
</feature>
<comment type="subcellular location">
    <subcellularLocation>
        <location evidence="2">Membrane</location>
        <topology evidence="2">Multi-pass membrane protein</topology>
    </subcellularLocation>
</comment>
<dbReference type="GO" id="GO:0016020">
    <property type="term" value="C:membrane"/>
    <property type="evidence" value="ECO:0007669"/>
    <property type="project" value="UniProtKB-SubCell"/>
</dbReference>
<evidence type="ECO:0000259" key="9">
    <source>
        <dbReference type="PROSITE" id="PS51349"/>
    </source>
</evidence>
<dbReference type="Pfam" id="PF01764">
    <property type="entry name" value="Lipase_3"/>
    <property type="match status" value="1"/>
</dbReference>
<dbReference type="STRING" id="27334.A0A0A2J7G3"/>
<dbReference type="PROSITE" id="PS50850">
    <property type="entry name" value="MFS"/>
    <property type="match status" value="1"/>
</dbReference>
<dbReference type="Pfam" id="PF01070">
    <property type="entry name" value="FMN_dh"/>
    <property type="match status" value="1"/>
</dbReference>
<keyword evidence="11" id="KW-1185">Reference proteome</keyword>
<protein>
    <submittedName>
        <fullName evidence="10">FMN-dependent dehydrogenase</fullName>
    </submittedName>
</protein>
<feature type="transmembrane region" description="Helical" evidence="7">
    <location>
        <begin position="189"/>
        <end position="211"/>
    </location>
</feature>
<feature type="transmembrane region" description="Helical" evidence="7">
    <location>
        <begin position="467"/>
        <end position="491"/>
    </location>
</feature>
<proteinExistence type="predicted"/>
<dbReference type="Proteomes" id="UP000030143">
    <property type="component" value="Unassembled WGS sequence"/>
</dbReference>
<evidence type="ECO:0000256" key="4">
    <source>
        <dbReference type="ARBA" id="ARBA00022989"/>
    </source>
</evidence>
<dbReference type="InterPro" id="IPR008259">
    <property type="entry name" value="FMN_hydac_DH_AS"/>
</dbReference>
<dbReference type="GO" id="GO:0022857">
    <property type="term" value="F:transmembrane transporter activity"/>
    <property type="evidence" value="ECO:0007669"/>
    <property type="project" value="InterPro"/>
</dbReference>
<dbReference type="PROSITE" id="PS51349">
    <property type="entry name" value="FMN_HYDROXY_ACID_DH_2"/>
    <property type="match status" value="1"/>
</dbReference>
<feature type="region of interest" description="Disordered" evidence="6">
    <location>
        <begin position="1300"/>
        <end position="1408"/>
    </location>
</feature>
<feature type="transmembrane region" description="Helical" evidence="7">
    <location>
        <begin position="156"/>
        <end position="177"/>
    </location>
</feature>
<dbReference type="PANTHER" id="PTHR23502:SF60">
    <property type="entry name" value="MAJOR FACILITATOR SUPERFAMILY (MFS) PROFILE DOMAIN-CONTAINING PROTEIN-RELATED"/>
    <property type="match status" value="1"/>
</dbReference>
<dbReference type="Gene3D" id="3.20.20.70">
    <property type="entry name" value="Aldolase class I"/>
    <property type="match status" value="1"/>
</dbReference>
<feature type="transmembrane region" description="Helical" evidence="7">
    <location>
        <begin position="336"/>
        <end position="356"/>
    </location>
</feature>
<dbReference type="InterPro" id="IPR020846">
    <property type="entry name" value="MFS_dom"/>
</dbReference>
<feature type="compositionally biased region" description="Low complexity" evidence="6">
    <location>
        <begin position="1449"/>
        <end position="1459"/>
    </location>
</feature>